<feature type="transmembrane region" description="Helical" evidence="1">
    <location>
        <begin position="270"/>
        <end position="290"/>
    </location>
</feature>
<keyword evidence="1" id="KW-1133">Transmembrane helix</keyword>
<dbReference type="Proteomes" id="UP000232196">
    <property type="component" value="Unassembled WGS sequence"/>
</dbReference>
<evidence type="ECO:0000313" key="2">
    <source>
        <dbReference type="EMBL" id="PJZ26941.1"/>
    </source>
</evidence>
<protein>
    <recommendedName>
        <fullName evidence="4">Glycosyltransferase RgtA/B/C/D-like domain-containing protein</fullName>
    </recommendedName>
</protein>
<dbReference type="NCBIfam" id="NF047440">
    <property type="entry name" value="LA3751_2_3_fam"/>
    <property type="match status" value="1"/>
</dbReference>
<evidence type="ECO:0008006" key="4">
    <source>
        <dbReference type="Google" id="ProtNLM"/>
    </source>
</evidence>
<keyword evidence="1" id="KW-0812">Transmembrane</keyword>
<evidence type="ECO:0000256" key="1">
    <source>
        <dbReference type="SAM" id="Phobius"/>
    </source>
</evidence>
<gene>
    <name evidence="2" type="ORF">CH357_05535</name>
</gene>
<feature type="transmembrane region" description="Helical" evidence="1">
    <location>
        <begin position="9"/>
        <end position="27"/>
    </location>
</feature>
<evidence type="ECO:0000313" key="3">
    <source>
        <dbReference type="Proteomes" id="UP000232196"/>
    </source>
</evidence>
<feature type="transmembrane region" description="Helical" evidence="1">
    <location>
        <begin position="186"/>
        <end position="207"/>
    </location>
</feature>
<feature type="transmembrane region" description="Helical" evidence="1">
    <location>
        <begin position="88"/>
        <end position="115"/>
    </location>
</feature>
<keyword evidence="1" id="KW-0472">Membrane</keyword>
<dbReference type="OrthoDB" id="313835at2"/>
<dbReference type="InterPro" id="IPR059217">
    <property type="entry name" value="LA3751_2-like"/>
</dbReference>
<reference evidence="2 3" key="1">
    <citation type="submission" date="2017-07" db="EMBL/GenBank/DDBJ databases">
        <title>Leptospira spp. isolated from tropical soils.</title>
        <authorList>
            <person name="Thibeaux R."/>
            <person name="Iraola G."/>
            <person name="Ferres I."/>
            <person name="Bierque E."/>
            <person name="Girault D."/>
            <person name="Soupe-Gilbert M.-E."/>
            <person name="Picardeau M."/>
            <person name="Goarant C."/>
        </authorList>
    </citation>
    <scope>NUCLEOTIDE SEQUENCE [LARGE SCALE GENOMIC DNA]</scope>
    <source>
        <strain evidence="2 3">MCA1-C-A1</strain>
    </source>
</reference>
<feature type="transmembrane region" description="Helical" evidence="1">
    <location>
        <begin position="302"/>
        <end position="320"/>
    </location>
</feature>
<feature type="transmembrane region" description="Helical" evidence="1">
    <location>
        <begin position="127"/>
        <end position="145"/>
    </location>
</feature>
<accession>A0A2M9XGX4</accession>
<keyword evidence="3" id="KW-1185">Reference proteome</keyword>
<dbReference type="AlphaFoldDB" id="A0A2M9XGX4"/>
<feature type="transmembrane region" description="Helical" evidence="1">
    <location>
        <begin position="216"/>
        <end position="235"/>
    </location>
</feature>
<comment type="caution">
    <text evidence="2">The sequence shown here is derived from an EMBL/GenBank/DDBJ whole genome shotgun (WGS) entry which is preliminary data.</text>
</comment>
<name>A0A2M9XGX4_9LEPT</name>
<sequence>MKTTGISKGFFLFSVFYFGILILLKPWEALFSDQFLKYHQAYSMFQSGFSTENLIYPSLDLDPSYSYFLWKAPMVFQIGDRMIGQYPIFLTLLIAPFLVFGWVPIVSILMGIFNLISAYILRRFWELSWFWLTFTFFGTYIFLMGPELSEHPPLLLLELLGLTFFYKTEDKISNKLIGGIALGLGVWLRLEVLIFFVIFWASGWIVFGKDWWKKSFWFSVSFSVIVLLLFLFHTLDYQHPIGPRYFQNFNTGEDQGTVLSRAFTILVGTYSMPGLLIYLPILLPLLYFFVRKAKEGKIQASFYHLGISAYVFIIMIAFLAPNDGVSNWGPRYVGLALIPFVLVLKEVSEISEWKLGKSGKNLAFSILVIYSFAMTLVGFANYQRSSKEIRSIRSIYTDSQASSLLFLDDVLCGSIGPSYFQKRVLCIHNETSAQGMDTIVSFLSKKHPGEKVGFISYSDAVVEYAAKLPESNNILMHKYRMKVLSEAEIRPVWLELFSHAWKEGEVKTKGLWEYREYEIPKEEKTILRK</sequence>
<dbReference type="RefSeq" id="WP_100705731.1">
    <property type="nucleotide sequence ID" value="NZ_NPDL01000002.1"/>
</dbReference>
<organism evidence="2 3">
    <name type="scientific">Leptospira hartskeerlii</name>
    <dbReference type="NCBI Taxonomy" id="2023177"/>
    <lineage>
        <taxon>Bacteria</taxon>
        <taxon>Pseudomonadati</taxon>
        <taxon>Spirochaetota</taxon>
        <taxon>Spirochaetia</taxon>
        <taxon>Leptospirales</taxon>
        <taxon>Leptospiraceae</taxon>
        <taxon>Leptospira</taxon>
    </lineage>
</organism>
<feature type="transmembrane region" description="Helical" evidence="1">
    <location>
        <begin position="362"/>
        <end position="382"/>
    </location>
</feature>
<proteinExistence type="predicted"/>
<dbReference type="EMBL" id="NPDN01000002">
    <property type="protein sequence ID" value="PJZ26941.1"/>
    <property type="molecule type" value="Genomic_DNA"/>
</dbReference>